<organism evidence="1 2">
    <name type="scientific">Asterophora parasitica</name>
    <dbReference type="NCBI Taxonomy" id="117018"/>
    <lineage>
        <taxon>Eukaryota</taxon>
        <taxon>Fungi</taxon>
        <taxon>Dikarya</taxon>
        <taxon>Basidiomycota</taxon>
        <taxon>Agaricomycotina</taxon>
        <taxon>Agaricomycetes</taxon>
        <taxon>Agaricomycetidae</taxon>
        <taxon>Agaricales</taxon>
        <taxon>Tricholomatineae</taxon>
        <taxon>Lyophyllaceae</taxon>
        <taxon>Asterophora</taxon>
    </lineage>
</organism>
<dbReference type="OrthoDB" id="3020626at2759"/>
<dbReference type="AlphaFoldDB" id="A0A9P7G6X9"/>
<comment type="caution">
    <text evidence="1">The sequence shown here is derived from an EMBL/GenBank/DDBJ whole genome shotgun (WGS) entry which is preliminary data.</text>
</comment>
<evidence type="ECO:0000313" key="2">
    <source>
        <dbReference type="Proteomes" id="UP000775547"/>
    </source>
</evidence>
<name>A0A9P7G6X9_9AGAR</name>
<dbReference type="EMBL" id="JABCKV010000241">
    <property type="protein sequence ID" value="KAG5641860.1"/>
    <property type="molecule type" value="Genomic_DNA"/>
</dbReference>
<evidence type="ECO:0000313" key="1">
    <source>
        <dbReference type="EMBL" id="KAG5641860.1"/>
    </source>
</evidence>
<dbReference type="Proteomes" id="UP000775547">
    <property type="component" value="Unassembled WGS sequence"/>
</dbReference>
<accession>A0A9P7G6X9</accession>
<gene>
    <name evidence="1" type="ORF">DXG03_004100</name>
</gene>
<sequence>MKMNTTLDLNSQIETLCQTMVPFSPRFSRLSIQFADESHQFFRTFFSQPSGTLLNLESLQLIHLTRTAMSITVFDASPRLRHVRLVVYPGVISDTTHFHLPWAQLTTLIVERAAVTLADFIVAFLQSPQLYTARFDLVDVQDGDSSILDQFVSSKPVVFASLVDLTLEFCGRASPDQVPTLFKRIRLPVVETLKLAWHPANYRSGTAIHQRRTGYDHPPAAQSLDCRDWEG</sequence>
<protein>
    <submittedName>
        <fullName evidence="1">Uncharacterized protein</fullName>
    </submittedName>
</protein>
<proteinExistence type="predicted"/>
<reference evidence="1" key="1">
    <citation type="submission" date="2020-07" db="EMBL/GenBank/DDBJ databases">
        <authorList>
            <person name="Nieuwenhuis M."/>
            <person name="Van De Peppel L.J.J."/>
        </authorList>
    </citation>
    <scope>NUCLEOTIDE SEQUENCE</scope>
    <source>
        <strain evidence="1">AP01</strain>
        <tissue evidence="1">Mycelium</tissue>
    </source>
</reference>
<reference evidence="1" key="2">
    <citation type="submission" date="2021-10" db="EMBL/GenBank/DDBJ databases">
        <title>Phylogenomics reveals ancestral predisposition of the termite-cultivated fungus Termitomyces towards a domesticated lifestyle.</title>
        <authorList>
            <person name="Auxier B."/>
            <person name="Grum-Grzhimaylo A."/>
            <person name="Cardenas M.E."/>
            <person name="Lodge J.D."/>
            <person name="Laessoe T."/>
            <person name="Pedersen O."/>
            <person name="Smith M.E."/>
            <person name="Kuyper T.W."/>
            <person name="Franco-Molano E.A."/>
            <person name="Baroni T.J."/>
            <person name="Aanen D.K."/>
        </authorList>
    </citation>
    <scope>NUCLEOTIDE SEQUENCE</scope>
    <source>
        <strain evidence="1">AP01</strain>
        <tissue evidence="1">Mycelium</tissue>
    </source>
</reference>
<keyword evidence="2" id="KW-1185">Reference proteome</keyword>